<proteinExistence type="predicted"/>
<protein>
    <submittedName>
        <fullName evidence="2">Uncharacterized protein</fullName>
    </submittedName>
</protein>
<dbReference type="RefSeq" id="WP_267311811.1">
    <property type="nucleotide sequence ID" value="NZ_JABXXV010000006.1"/>
</dbReference>
<sequence length="141" mass="14067">MTGTGNPVFESVGGDVSGATVTDPATGNARALSDWLGSFATPEQIVRVSASGATTLPQPAGNTIYLVTPTAPATLSLPTFPANAPTWVTVIVIGANLAVTLPTTGVSYKAGDVPAVDTTAGRVTLIRYLSVPGVSTIIGGI</sequence>
<name>A0ABX2P725_9PROT</name>
<dbReference type="EMBL" id="JABXXV010000006">
    <property type="protein sequence ID" value="NVN47369.1"/>
    <property type="molecule type" value="Genomic_DNA"/>
</dbReference>
<reference evidence="2 3" key="1">
    <citation type="submission" date="2020-06" db="EMBL/GenBank/DDBJ databases">
        <title>Synonyms of Asaia species.</title>
        <authorList>
            <person name="Sombolestani A."/>
        </authorList>
    </citation>
    <scope>NUCLEOTIDE SEQUENCE [LARGE SCALE GENOMIC DNA]</scope>
    <source>
        <strain evidence="2 3">LMG 27047</strain>
    </source>
</reference>
<keyword evidence="3" id="KW-1185">Reference proteome</keyword>
<comment type="caution">
    <text evidence="2">The sequence shown here is derived from an EMBL/GenBank/DDBJ whole genome shotgun (WGS) entry which is preliminary data.</text>
</comment>
<evidence type="ECO:0000256" key="1">
    <source>
        <dbReference type="SAM" id="MobiDB-lite"/>
    </source>
</evidence>
<dbReference type="Proteomes" id="UP001516351">
    <property type="component" value="Unassembled WGS sequence"/>
</dbReference>
<accession>A0ABX2P725</accession>
<evidence type="ECO:0000313" key="3">
    <source>
        <dbReference type="Proteomes" id="UP001516351"/>
    </source>
</evidence>
<evidence type="ECO:0000313" key="2">
    <source>
        <dbReference type="EMBL" id="NVN47369.1"/>
    </source>
</evidence>
<gene>
    <name evidence="2" type="ORF">HW542_11195</name>
</gene>
<organism evidence="2 3">
    <name type="scientific">Asaia spathodeae</name>
    <dbReference type="NCBI Taxonomy" id="657016"/>
    <lineage>
        <taxon>Bacteria</taxon>
        <taxon>Pseudomonadati</taxon>
        <taxon>Pseudomonadota</taxon>
        <taxon>Alphaproteobacteria</taxon>
        <taxon>Acetobacterales</taxon>
        <taxon>Acetobacteraceae</taxon>
        <taxon>Asaia</taxon>
    </lineage>
</organism>
<feature type="region of interest" description="Disordered" evidence="1">
    <location>
        <begin position="1"/>
        <end position="21"/>
    </location>
</feature>